<evidence type="ECO:0000256" key="3">
    <source>
        <dbReference type="ARBA" id="ARBA00022723"/>
    </source>
</evidence>
<dbReference type="InterPro" id="IPR051132">
    <property type="entry name" value="3-5_Exonuclease_domain"/>
</dbReference>
<evidence type="ECO:0000256" key="7">
    <source>
        <dbReference type="ARBA" id="ARBA00023242"/>
    </source>
</evidence>
<evidence type="ECO:0000256" key="8">
    <source>
        <dbReference type="ARBA" id="ARBA00040531"/>
    </source>
</evidence>
<dbReference type="Proteomes" id="UP000241769">
    <property type="component" value="Unassembled WGS sequence"/>
</dbReference>
<sequence length="580" mass="64356">MMIRIAGRSLLSVATRGKQHQFPLKTSRTFITPSKSQTSFSRLVAPPGVSSKSIFSIIREFSTEPVPATDTASAATSTPTALTTTAAPVPPVQVQLPDHYDYISILGVPEDVSGDQLLEKLFPGFSATFYQVGPNKHRIIFSSTEELERGLTRYKSSIEKRFQKPQKVSFDESVQFEGKENPSVLTFNFSEHHISPLHKMDAQKIKDTPEDTFKGEIKVYDRHSDLRMVAEGVVDLLGGKWPEEVTEEIVLEAQIAQGMDIEWKPNWEKGSYNLTSILQLSNGPKVAIFRLLDLSCLEIAKKKPAGQRNRVLPYGDRHATTYHMKNIGQPWPLPEILVQCLSSPHIKKVGVGAKPDGLKISKDFGIEVEGVHDILDLPITNRFSRRSVEALSAHFLLFRPEKTSTMCNWENKVTQKQLLYAATDAHCSRELYLILREVMILILAVSDGILQPDGKHFLNINTAKLCSRFGLSTIGSDYFQTNGKMRATILFLLLWGAIAATQSDLVDYDSKGRLTYKKNEQGDRIMDYSSVGYRSGKDIPAASSIPDKVTVKPSGGDDTNAIAAAIEKVAGLPLDSNGFR</sequence>
<reference evidence="11 12" key="1">
    <citation type="journal article" date="2018" name="Genome Biol. Evol.">
        <title>Multiple Roots of Fruiting Body Formation in Amoebozoa.</title>
        <authorList>
            <person name="Hillmann F."/>
            <person name="Forbes G."/>
            <person name="Novohradska S."/>
            <person name="Ferling I."/>
            <person name="Riege K."/>
            <person name="Groth M."/>
            <person name="Westermann M."/>
            <person name="Marz M."/>
            <person name="Spaller T."/>
            <person name="Winckler T."/>
            <person name="Schaap P."/>
            <person name="Glockner G."/>
        </authorList>
    </citation>
    <scope>NUCLEOTIDE SEQUENCE [LARGE SCALE GENOMIC DNA]</scope>
    <source>
        <strain evidence="11 12">Jena</strain>
    </source>
</reference>
<dbReference type="SUPFAM" id="SSF53098">
    <property type="entry name" value="Ribonuclease H-like"/>
    <property type="match status" value="1"/>
</dbReference>
<keyword evidence="7" id="KW-0539">Nucleus</keyword>
<organism evidence="11 12">
    <name type="scientific">Planoprotostelium fungivorum</name>
    <dbReference type="NCBI Taxonomy" id="1890364"/>
    <lineage>
        <taxon>Eukaryota</taxon>
        <taxon>Amoebozoa</taxon>
        <taxon>Evosea</taxon>
        <taxon>Variosea</taxon>
        <taxon>Cavosteliida</taxon>
        <taxon>Cavosteliaceae</taxon>
        <taxon>Planoprotostelium</taxon>
    </lineage>
</organism>
<dbReference type="GO" id="GO:0003676">
    <property type="term" value="F:nucleic acid binding"/>
    <property type="evidence" value="ECO:0007669"/>
    <property type="project" value="InterPro"/>
</dbReference>
<evidence type="ECO:0000259" key="10">
    <source>
        <dbReference type="SMART" id="SM00474"/>
    </source>
</evidence>
<dbReference type="InterPro" id="IPR002562">
    <property type="entry name" value="3'-5'_exonuclease_dom"/>
</dbReference>
<dbReference type="GO" id="GO:0005634">
    <property type="term" value="C:nucleus"/>
    <property type="evidence" value="ECO:0007669"/>
    <property type="project" value="UniProtKB-SubCell"/>
</dbReference>
<dbReference type="CDD" id="cd06141">
    <property type="entry name" value="WRN_exo"/>
    <property type="match status" value="1"/>
</dbReference>
<dbReference type="InterPro" id="IPR036397">
    <property type="entry name" value="RNaseH_sf"/>
</dbReference>
<name>A0A2P6NEA4_9EUKA</name>
<keyword evidence="2" id="KW-0540">Nuclease</keyword>
<gene>
    <name evidence="11" type="ORF">PROFUN_06301</name>
</gene>
<proteinExistence type="predicted"/>
<comment type="caution">
    <text evidence="11">The sequence shown here is derived from an EMBL/GenBank/DDBJ whole genome shotgun (WGS) entry which is preliminary data.</text>
</comment>
<dbReference type="Gene3D" id="3.30.420.10">
    <property type="entry name" value="Ribonuclease H-like superfamily/Ribonuclease H"/>
    <property type="match status" value="1"/>
</dbReference>
<dbReference type="GO" id="GO:0046872">
    <property type="term" value="F:metal ion binding"/>
    <property type="evidence" value="ECO:0007669"/>
    <property type="project" value="UniProtKB-KW"/>
</dbReference>
<protein>
    <recommendedName>
        <fullName evidence="8">3'-5' exonuclease</fullName>
    </recommendedName>
    <alternativeName>
        <fullName evidence="9">Werner Syndrome-like exonuclease</fullName>
    </alternativeName>
</protein>
<evidence type="ECO:0000256" key="4">
    <source>
        <dbReference type="ARBA" id="ARBA00022801"/>
    </source>
</evidence>
<comment type="subcellular location">
    <subcellularLocation>
        <location evidence="1">Nucleus</location>
    </subcellularLocation>
</comment>
<feature type="domain" description="3'-5' exonuclease" evidence="10">
    <location>
        <begin position="242"/>
        <end position="440"/>
    </location>
</feature>
<feature type="non-terminal residue" evidence="11">
    <location>
        <position position="580"/>
    </location>
</feature>
<dbReference type="GO" id="GO:0006139">
    <property type="term" value="P:nucleobase-containing compound metabolic process"/>
    <property type="evidence" value="ECO:0007669"/>
    <property type="project" value="InterPro"/>
</dbReference>
<accession>A0A2P6NEA4</accession>
<dbReference type="AlphaFoldDB" id="A0A2P6NEA4"/>
<dbReference type="PANTHER" id="PTHR13620">
    <property type="entry name" value="3-5 EXONUCLEASE"/>
    <property type="match status" value="1"/>
</dbReference>
<keyword evidence="5" id="KW-0269">Exonuclease</keyword>
<dbReference type="EMBL" id="MDYQ01000107">
    <property type="protein sequence ID" value="PRP82289.1"/>
    <property type="molecule type" value="Genomic_DNA"/>
</dbReference>
<evidence type="ECO:0000256" key="5">
    <source>
        <dbReference type="ARBA" id="ARBA00022839"/>
    </source>
</evidence>
<dbReference type="SMART" id="SM00474">
    <property type="entry name" value="35EXOc"/>
    <property type="match status" value="1"/>
</dbReference>
<evidence type="ECO:0000256" key="6">
    <source>
        <dbReference type="ARBA" id="ARBA00022842"/>
    </source>
</evidence>
<dbReference type="PANTHER" id="PTHR13620:SF109">
    <property type="entry name" value="3'-5' EXONUCLEASE"/>
    <property type="match status" value="1"/>
</dbReference>
<dbReference type="GO" id="GO:0008408">
    <property type="term" value="F:3'-5' exonuclease activity"/>
    <property type="evidence" value="ECO:0007669"/>
    <property type="project" value="InterPro"/>
</dbReference>
<dbReference type="InterPro" id="IPR012337">
    <property type="entry name" value="RNaseH-like_sf"/>
</dbReference>
<evidence type="ECO:0000256" key="9">
    <source>
        <dbReference type="ARBA" id="ARBA00042761"/>
    </source>
</evidence>
<keyword evidence="12" id="KW-1185">Reference proteome</keyword>
<keyword evidence="6" id="KW-0460">Magnesium</keyword>
<keyword evidence="4" id="KW-0378">Hydrolase</keyword>
<dbReference type="STRING" id="1890364.A0A2P6NEA4"/>
<evidence type="ECO:0000313" key="11">
    <source>
        <dbReference type="EMBL" id="PRP82289.1"/>
    </source>
</evidence>
<dbReference type="Pfam" id="PF01612">
    <property type="entry name" value="DNA_pol_A_exo1"/>
    <property type="match status" value="1"/>
</dbReference>
<dbReference type="OrthoDB" id="1920326at2759"/>
<dbReference type="InParanoid" id="A0A2P6NEA4"/>
<evidence type="ECO:0000256" key="2">
    <source>
        <dbReference type="ARBA" id="ARBA00022722"/>
    </source>
</evidence>
<evidence type="ECO:0000313" key="12">
    <source>
        <dbReference type="Proteomes" id="UP000241769"/>
    </source>
</evidence>
<keyword evidence="3" id="KW-0479">Metal-binding</keyword>
<evidence type="ECO:0000256" key="1">
    <source>
        <dbReference type="ARBA" id="ARBA00004123"/>
    </source>
</evidence>